<evidence type="ECO:0000313" key="10">
    <source>
        <dbReference type="Proteomes" id="UP000192610"/>
    </source>
</evidence>
<dbReference type="OrthoDB" id="9801421at2"/>
<comment type="function">
    <text evidence="5">Cleaves peptide bonds on the C-terminal side of prolyl residues within peptides that are up to approximately 30 amino acids long. Has an absolute requirement for an X-Pro bond in the trans configuration immediately preceding the Pro-Y scissible bond.</text>
</comment>
<dbReference type="InterPro" id="IPR001375">
    <property type="entry name" value="Peptidase_S9_cat"/>
</dbReference>
<dbReference type="SUPFAM" id="SSF50993">
    <property type="entry name" value="Peptidase/esterase 'gauge' domain"/>
    <property type="match status" value="1"/>
</dbReference>
<dbReference type="STRING" id="354355.SAMN05660816_02958"/>
<dbReference type="InterPro" id="IPR051543">
    <property type="entry name" value="Serine_Peptidase_S9A"/>
</dbReference>
<evidence type="ECO:0000256" key="6">
    <source>
        <dbReference type="ARBA" id="ARBA00081187"/>
    </source>
</evidence>
<evidence type="ECO:0000256" key="1">
    <source>
        <dbReference type="ARBA" id="ARBA00005228"/>
    </source>
</evidence>
<organism evidence="9 10">
    <name type="scientific">Niastella yeongjuensis</name>
    <dbReference type="NCBI Taxonomy" id="354355"/>
    <lineage>
        <taxon>Bacteria</taxon>
        <taxon>Pseudomonadati</taxon>
        <taxon>Bacteroidota</taxon>
        <taxon>Chitinophagia</taxon>
        <taxon>Chitinophagales</taxon>
        <taxon>Chitinophagaceae</taxon>
        <taxon>Niastella</taxon>
    </lineage>
</organism>
<evidence type="ECO:0000313" key="9">
    <source>
        <dbReference type="EMBL" id="OQP43193.1"/>
    </source>
</evidence>
<evidence type="ECO:0000259" key="8">
    <source>
        <dbReference type="Pfam" id="PF02897"/>
    </source>
</evidence>
<protein>
    <recommendedName>
        <fullName evidence="6">Proline-specific endopeptidase</fullName>
    </recommendedName>
</protein>
<dbReference type="GO" id="GO:0004252">
    <property type="term" value="F:serine-type endopeptidase activity"/>
    <property type="evidence" value="ECO:0007669"/>
    <property type="project" value="InterPro"/>
</dbReference>
<dbReference type="PRINTS" id="PR00862">
    <property type="entry name" value="PROLIGOPTASE"/>
</dbReference>
<dbReference type="Gene3D" id="3.40.50.1820">
    <property type="entry name" value="alpha/beta hydrolase"/>
    <property type="match status" value="1"/>
</dbReference>
<evidence type="ECO:0000256" key="3">
    <source>
        <dbReference type="ARBA" id="ARBA00022801"/>
    </source>
</evidence>
<dbReference type="Pfam" id="PF00326">
    <property type="entry name" value="Peptidase_S9"/>
    <property type="match status" value="1"/>
</dbReference>
<evidence type="ECO:0000256" key="5">
    <source>
        <dbReference type="ARBA" id="ARBA00060121"/>
    </source>
</evidence>
<feature type="domain" description="Peptidase S9 prolyl oligopeptidase catalytic" evidence="7">
    <location>
        <begin position="471"/>
        <end position="683"/>
    </location>
</feature>
<dbReference type="AlphaFoldDB" id="A0A1V9EAQ0"/>
<dbReference type="Pfam" id="PF02897">
    <property type="entry name" value="Peptidase_S9_N"/>
    <property type="match status" value="1"/>
</dbReference>
<comment type="caution">
    <text evidence="9">The sequence shown here is derived from an EMBL/GenBank/DDBJ whole genome shotgun (WGS) entry which is preliminary data.</text>
</comment>
<keyword evidence="10" id="KW-1185">Reference proteome</keyword>
<dbReference type="InterPro" id="IPR029058">
    <property type="entry name" value="AB_hydrolase_fold"/>
</dbReference>
<name>A0A1V9EAQ0_9BACT</name>
<evidence type="ECO:0000256" key="2">
    <source>
        <dbReference type="ARBA" id="ARBA00022670"/>
    </source>
</evidence>
<sequence>MNTYKWPADVNPPLAEKEPKEFIAHGDKRIDEYYWLNQRENPKVIDYLKAENAYLDTMMSGTNNLRDKLYTEMKGRIKEKDESVPYKDNGYWYYSRFEEGKQYPLYCRKKESLEAPEEIMLDQNQLAEGFKYYAIGGTAVSDNNELLAFTVDSVSRRLYGLMVKNLKTGTIYPETIPNIEGDICWAADNKTIFYVKKDLTTLLGFQIWRHELGTDPAHDVMVFEEKDNRYYIGVYRTKSKKYVSIYSNMNQVSTEYRLLDAAHPTGEFTVFEPRKENFQYSIEHFNDKFYVLTDWDAPNFRLMETPETKTSKEHWTEVIPHRNDVYISDMVVFKNHLVLGEMKDALNQLRVINQTDHKDYYITFPETVYAAFQNVNPDYNTNILRLSYTSMTTPRSIYDFNMDTQQRELKKQTEVLGGFKQEDYTAERLWATARDGARVPISVVYKKGMKKDGSNPLLLYAYGSYGYSVSPSFNSNIISLLDRGFVYAIAHVRGGQEMGRAWYDQGHLFNKKNTFFDFIDCGDFLIKENYTSTAHLYANGGSAGGLLMGGIVNYRPDLWHGVVADVPFVDVITTMSDPSIPLTTGEYKEWGNPADSAEYFYMKSYSPYDNVEKKAYPNMLITTGLHDSQVQYFEPAKWVAKMRELHTGNNKILFKINMDVGHGGASGRFDYLKDKAWQYAFFLALEGRLD</sequence>
<dbReference type="PANTHER" id="PTHR11757">
    <property type="entry name" value="PROTEASE FAMILY S9A OLIGOPEPTIDASE"/>
    <property type="match status" value="1"/>
</dbReference>
<proteinExistence type="inferred from homology"/>
<dbReference type="GO" id="GO:0006508">
    <property type="term" value="P:proteolysis"/>
    <property type="evidence" value="ECO:0007669"/>
    <property type="project" value="UniProtKB-KW"/>
</dbReference>
<dbReference type="FunFam" id="3.40.50.1820:FF:000005">
    <property type="entry name" value="Prolyl endopeptidase"/>
    <property type="match status" value="1"/>
</dbReference>
<accession>A0A1V9EAQ0</accession>
<dbReference type="Proteomes" id="UP000192610">
    <property type="component" value="Unassembled WGS sequence"/>
</dbReference>
<dbReference type="Gene3D" id="2.130.10.120">
    <property type="entry name" value="Prolyl oligopeptidase, N-terminal domain"/>
    <property type="match status" value="1"/>
</dbReference>
<evidence type="ECO:0000259" key="7">
    <source>
        <dbReference type="Pfam" id="PF00326"/>
    </source>
</evidence>
<dbReference type="EMBL" id="LVXG01000056">
    <property type="protein sequence ID" value="OQP43193.1"/>
    <property type="molecule type" value="Genomic_DNA"/>
</dbReference>
<dbReference type="InterPro" id="IPR002470">
    <property type="entry name" value="Peptidase_S9A"/>
</dbReference>
<dbReference type="PANTHER" id="PTHR11757:SF19">
    <property type="entry name" value="PROLYL ENDOPEPTIDASE-LIKE"/>
    <property type="match status" value="1"/>
</dbReference>
<feature type="domain" description="Peptidase S9A N-terminal" evidence="8">
    <location>
        <begin position="12"/>
        <end position="412"/>
    </location>
</feature>
<keyword evidence="3" id="KW-0378">Hydrolase</keyword>
<gene>
    <name evidence="9" type="ORF">A4H97_11450</name>
</gene>
<reference evidence="10" key="1">
    <citation type="submission" date="2016-04" db="EMBL/GenBank/DDBJ databases">
        <authorList>
            <person name="Chen L."/>
            <person name="Zhuang W."/>
            <person name="Wang G."/>
        </authorList>
    </citation>
    <scope>NUCLEOTIDE SEQUENCE [LARGE SCALE GENOMIC DNA]</scope>
    <source>
        <strain evidence="10">17621</strain>
    </source>
</reference>
<evidence type="ECO:0000256" key="4">
    <source>
        <dbReference type="ARBA" id="ARBA00022825"/>
    </source>
</evidence>
<keyword evidence="4" id="KW-0720">Serine protease</keyword>
<dbReference type="SUPFAM" id="SSF53474">
    <property type="entry name" value="alpha/beta-Hydrolases"/>
    <property type="match status" value="1"/>
</dbReference>
<dbReference type="InterPro" id="IPR023302">
    <property type="entry name" value="Pept_S9A_N"/>
</dbReference>
<keyword evidence="2" id="KW-0645">Protease</keyword>
<comment type="similarity">
    <text evidence="1">Belongs to the peptidase S9A family.</text>
</comment>